<proteinExistence type="predicted"/>
<dbReference type="OrthoDB" id="3335358at2759"/>
<evidence type="ECO:0000313" key="2">
    <source>
        <dbReference type="Proteomes" id="UP000693970"/>
    </source>
</evidence>
<gene>
    <name evidence="1" type="ORF">IV203_002997</name>
</gene>
<reference evidence="1" key="1">
    <citation type="journal article" date="2021" name="Sci. Rep.">
        <title>Diploid genomic architecture of Nitzschia inconspicua, an elite biomass production diatom.</title>
        <authorList>
            <person name="Oliver A."/>
            <person name="Podell S."/>
            <person name="Pinowska A."/>
            <person name="Traller J.C."/>
            <person name="Smith S.R."/>
            <person name="McClure R."/>
            <person name="Beliaev A."/>
            <person name="Bohutskyi P."/>
            <person name="Hill E.A."/>
            <person name="Rabines A."/>
            <person name="Zheng H."/>
            <person name="Allen L.Z."/>
            <person name="Kuo A."/>
            <person name="Grigoriev I.V."/>
            <person name="Allen A.E."/>
            <person name="Hazlebeck D."/>
            <person name="Allen E.E."/>
        </authorList>
    </citation>
    <scope>NUCLEOTIDE SEQUENCE</scope>
    <source>
        <strain evidence="1">Hildebrandi</strain>
    </source>
</reference>
<keyword evidence="2" id="KW-1185">Reference proteome</keyword>
<protein>
    <submittedName>
        <fullName evidence="1">DUF952 domain containing protein</fullName>
    </submittedName>
</protein>
<comment type="caution">
    <text evidence="1">The sequence shown here is derived from an EMBL/GenBank/DDBJ whole genome shotgun (WGS) entry which is preliminary data.</text>
</comment>
<dbReference type="AlphaFoldDB" id="A0A9K3L110"/>
<reference evidence="1" key="2">
    <citation type="submission" date="2021-04" db="EMBL/GenBank/DDBJ databases">
        <authorList>
            <person name="Podell S."/>
        </authorList>
    </citation>
    <scope>NUCLEOTIDE SEQUENCE</scope>
    <source>
        <strain evidence="1">Hildebrandi</strain>
    </source>
</reference>
<dbReference type="EMBL" id="JAGRRH010000016">
    <property type="protein sequence ID" value="KAG7353642.1"/>
    <property type="molecule type" value="Genomic_DNA"/>
</dbReference>
<dbReference type="Pfam" id="PF06108">
    <property type="entry name" value="DUF952"/>
    <property type="match status" value="1"/>
</dbReference>
<dbReference type="InterPro" id="IPR009297">
    <property type="entry name" value="DUF952"/>
</dbReference>
<accession>A0A9K3L110</accession>
<dbReference type="Proteomes" id="UP000693970">
    <property type="component" value="Unassembled WGS sequence"/>
</dbReference>
<sequence>MPKIIGKSVTVVQDGGLCIDEFAGNVATKDDTLSIARVVVSKPASEPWLTLDYDEWICVVRGKLNCIMATCCQRCGPLVSHVPKGVMGSGCGQWRSLLPPTFEADGGFTHATAVAERLIETANHFYTSSQGDWICLELSKEALKKVGIITRFEEAKPVGDTATGTQWSSWVCPHIFGGIPTQLSGIVTNIYPMKRDSEGTFLSIEGVSK</sequence>
<organism evidence="1 2">
    <name type="scientific">Nitzschia inconspicua</name>
    <dbReference type="NCBI Taxonomy" id="303405"/>
    <lineage>
        <taxon>Eukaryota</taxon>
        <taxon>Sar</taxon>
        <taxon>Stramenopiles</taxon>
        <taxon>Ochrophyta</taxon>
        <taxon>Bacillariophyta</taxon>
        <taxon>Bacillariophyceae</taxon>
        <taxon>Bacillariophycidae</taxon>
        <taxon>Bacillariales</taxon>
        <taxon>Bacillariaceae</taxon>
        <taxon>Nitzschia</taxon>
    </lineage>
</organism>
<name>A0A9K3L110_9STRA</name>
<evidence type="ECO:0000313" key="1">
    <source>
        <dbReference type="EMBL" id="KAG7353642.1"/>
    </source>
</evidence>